<dbReference type="RefSeq" id="WP_224035135.1">
    <property type="nucleotide sequence ID" value="NZ_AP024849.1"/>
</dbReference>
<evidence type="ECO:0000313" key="2">
    <source>
        <dbReference type="Proteomes" id="UP000824633"/>
    </source>
</evidence>
<dbReference type="Proteomes" id="UP000824633">
    <property type="component" value="Chromosome"/>
</dbReference>
<proteinExistence type="predicted"/>
<name>A0ABN6J3M5_9CLOT</name>
<dbReference type="EMBL" id="AP024849">
    <property type="protein sequence ID" value="BCZ48906.1"/>
    <property type="molecule type" value="Genomic_DNA"/>
</dbReference>
<evidence type="ECO:0000313" key="1">
    <source>
        <dbReference type="EMBL" id="BCZ48906.1"/>
    </source>
</evidence>
<gene>
    <name evidence="1" type="ORF">psyc5s11_49730</name>
</gene>
<sequence length="427" mass="49213">MLFHKNKINVDVVKDIDVSSYYWCSSAKLVLVSGTGALETETMMEADDYYGHRFLSHIKLNGVPLVQKDSPSCPTCASMLATGYGINTVDCPEIRNIREKLNMSYVNLEHSIMDMAPLLGLLQSGLYVIADIEAYPTDGNGHFFWEVNDSFTDNPATAGILTEDYDYVNGIPAYLYPTQNTECFDENRVDYYIKKYEDYENAPRTIVYNYSEFVSLILDGHHKACAAAKLGKKVKCIAILPYSGIMYEREENINVPSTVLYSGIKIDYDNIQKKFQLKYMNRDTKTQYTKVNRLKTSLINRIWERCYHDSTKYYLEINELAEMVLWGANIIDFSDKEIELLFSKIDDEKLKTLRSLLLILSSNTDHRTKDIAFKCAKIDCYNLKATAFKVLNKIKDDPKIEEFFIDYIVEDNDKHSLLRMIASSYWD</sequence>
<accession>A0ABN6J3M5</accession>
<organism evidence="1 2">
    <name type="scientific">Clostridium gelidum</name>
    <dbReference type="NCBI Taxonomy" id="704125"/>
    <lineage>
        <taxon>Bacteria</taxon>
        <taxon>Bacillati</taxon>
        <taxon>Bacillota</taxon>
        <taxon>Clostridia</taxon>
        <taxon>Eubacteriales</taxon>
        <taxon>Clostridiaceae</taxon>
        <taxon>Clostridium</taxon>
    </lineage>
</organism>
<keyword evidence="2" id="KW-1185">Reference proteome</keyword>
<protein>
    <recommendedName>
        <fullName evidence="3">ParB-like nuclease domain protein</fullName>
    </recommendedName>
</protein>
<reference evidence="2" key="1">
    <citation type="submission" date="2021-07" db="EMBL/GenBank/DDBJ databases">
        <title>Complete genome sequencing of a Clostridium isolate.</title>
        <authorList>
            <person name="Ueki A."/>
            <person name="Tonouchi A."/>
        </authorList>
    </citation>
    <scope>NUCLEOTIDE SEQUENCE [LARGE SCALE GENOMIC DNA]</scope>
    <source>
        <strain evidence="2">C5S11</strain>
    </source>
</reference>
<evidence type="ECO:0008006" key="3">
    <source>
        <dbReference type="Google" id="ProtNLM"/>
    </source>
</evidence>